<feature type="coiled-coil region" evidence="5">
    <location>
        <begin position="30"/>
        <end position="60"/>
    </location>
</feature>
<comment type="caution">
    <text evidence="8">The sequence shown here is derived from an EMBL/GenBank/DDBJ whole genome shotgun (WGS) entry which is preliminary data.</text>
</comment>
<dbReference type="InterPro" id="IPR005467">
    <property type="entry name" value="His_kinase_dom"/>
</dbReference>
<accession>A0ABT2CSV4</accession>
<feature type="domain" description="Response regulatory" evidence="7">
    <location>
        <begin position="328"/>
        <end position="444"/>
    </location>
</feature>
<dbReference type="Pfam" id="PF02518">
    <property type="entry name" value="HATPase_c"/>
    <property type="match status" value="1"/>
</dbReference>
<evidence type="ECO:0000313" key="8">
    <source>
        <dbReference type="EMBL" id="MCS0657061.1"/>
    </source>
</evidence>
<dbReference type="PROSITE" id="PS50109">
    <property type="entry name" value="HIS_KIN"/>
    <property type="match status" value="1"/>
</dbReference>
<keyword evidence="9" id="KW-1185">Reference proteome</keyword>
<gene>
    <name evidence="8" type="ORF">NX778_03180</name>
</gene>
<evidence type="ECO:0000256" key="1">
    <source>
        <dbReference type="ARBA" id="ARBA00000085"/>
    </source>
</evidence>
<feature type="modified residue" description="4-aspartylphosphate" evidence="4">
    <location>
        <position position="377"/>
    </location>
</feature>
<dbReference type="GO" id="GO:0016301">
    <property type="term" value="F:kinase activity"/>
    <property type="evidence" value="ECO:0007669"/>
    <property type="project" value="UniProtKB-KW"/>
</dbReference>
<dbReference type="InterPro" id="IPR036890">
    <property type="entry name" value="HATPase_C_sf"/>
</dbReference>
<dbReference type="Proteomes" id="UP001204621">
    <property type="component" value="Unassembled WGS sequence"/>
</dbReference>
<dbReference type="PROSITE" id="PS50110">
    <property type="entry name" value="RESPONSE_REGULATORY"/>
    <property type="match status" value="1"/>
</dbReference>
<dbReference type="PRINTS" id="PR00344">
    <property type="entry name" value="BCTRLSENSOR"/>
</dbReference>
<dbReference type="InterPro" id="IPR036097">
    <property type="entry name" value="HisK_dim/P_sf"/>
</dbReference>
<evidence type="ECO:0000259" key="6">
    <source>
        <dbReference type="PROSITE" id="PS50109"/>
    </source>
</evidence>
<dbReference type="SMART" id="SM00387">
    <property type="entry name" value="HATPase_c"/>
    <property type="match status" value="1"/>
</dbReference>
<dbReference type="SMART" id="SM00448">
    <property type="entry name" value="REC"/>
    <property type="match status" value="1"/>
</dbReference>
<dbReference type="CDD" id="cd00075">
    <property type="entry name" value="HATPase"/>
    <property type="match status" value="1"/>
</dbReference>
<keyword evidence="8" id="KW-0418">Kinase</keyword>
<dbReference type="Gene3D" id="1.10.287.130">
    <property type="match status" value="1"/>
</dbReference>
<dbReference type="CDD" id="cd00082">
    <property type="entry name" value="HisKA"/>
    <property type="match status" value="1"/>
</dbReference>
<dbReference type="InterPro" id="IPR001789">
    <property type="entry name" value="Sig_transdc_resp-reg_receiver"/>
</dbReference>
<reference evidence="8 9" key="1">
    <citation type="submission" date="2022-08" db="EMBL/GenBank/DDBJ databases">
        <title>Reclassification of Massilia species as members of the genera Telluria, Duganella, Pseudoduganella, Mokoshia gen. nov. and Zemynaea gen. nov. using orthogonal and non-orthogonal genome-based approaches.</title>
        <authorList>
            <person name="Bowman J.P."/>
        </authorList>
    </citation>
    <scope>NUCLEOTIDE SEQUENCE [LARGE SCALE GENOMIC DNA]</scope>
    <source>
        <strain evidence="8 9">JCM 31606</strain>
    </source>
</reference>
<dbReference type="Gene3D" id="3.40.50.2300">
    <property type="match status" value="1"/>
</dbReference>
<evidence type="ECO:0000256" key="2">
    <source>
        <dbReference type="ARBA" id="ARBA00012438"/>
    </source>
</evidence>
<keyword evidence="3 4" id="KW-0597">Phosphoprotein</keyword>
<dbReference type="Gene3D" id="3.30.565.10">
    <property type="entry name" value="Histidine kinase-like ATPase, C-terminal domain"/>
    <property type="match status" value="1"/>
</dbReference>
<sequence>MGHVKDKDSKLSQRVPAEHEAIEAPHLLRIAALEEELEGLRRLVRERAATDATVAQLREANQHLVLATVNAQTGRDDAVEAHRRQTEFLAMLAHELRNPLAPIGMAAALLGQSAVVASQHHKLSQVIGRQVEHMARLLDDLLDAARISNGKITLALQNVALADIIEQVVETVGPAIRERGQHLEVAMPEQPAVILGDRVRLVQVFTNLLVNASKYTREGGSIRIAASCADGHAVATVDDDGDGITPEFLPQIFELFTQGPRSLARSEGGLGVGLNVVRNLVGMHGGRVTATSDGMDRGSRFTVVLPLSDDAPAALPIRMPAAAGRGLRLLLVEDNVDACDTLQRFLALEGHEVHVAYDGESGLSAACTGDYDVLICDLGLPVIDGLQLVARLRDAVAGRRPYAVALSGYCQDDDRSRAVGAGFDDYCVKPVDPASLLALLASEPCQSRRAAAPEG</sequence>
<dbReference type="PANTHER" id="PTHR43547:SF2">
    <property type="entry name" value="HYBRID SIGNAL TRANSDUCTION HISTIDINE KINASE C"/>
    <property type="match status" value="1"/>
</dbReference>
<evidence type="ECO:0000256" key="5">
    <source>
        <dbReference type="SAM" id="Coils"/>
    </source>
</evidence>
<dbReference type="InterPro" id="IPR003594">
    <property type="entry name" value="HATPase_dom"/>
</dbReference>
<dbReference type="InterPro" id="IPR004358">
    <property type="entry name" value="Sig_transdc_His_kin-like_C"/>
</dbReference>
<evidence type="ECO:0000256" key="4">
    <source>
        <dbReference type="PROSITE-ProRule" id="PRU00169"/>
    </source>
</evidence>
<keyword evidence="8" id="KW-0808">Transferase</keyword>
<dbReference type="PANTHER" id="PTHR43547">
    <property type="entry name" value="TWO-COMPONENT HISTIDINE KINASE"/>
    <property type="match status" value="1"/>
</dbReference>
<organism evidence="8 9">
    <name type="scientific">Massilia terrae</name>
    <dbReference type="NCBI Taxonomy" id="1811224"/>
    <lineage>
        <taxon>Bacteria</taxon>
        <taxon>Pseudomonadati</taxon>
        <taxon>Pseudomonadota</taxon>
        <taxon>Betaproteobacteria</taxon>
        <taxon>Burkholderiales</taxon>
        <taxon>Oxalobacteraceae</taxon>
        <taxon>Telluria group</taxon>
        <taxon>Massilia</taxon>
    </lineage>
</organism>
<evidence type="ECO:0000259" key="7">
    <source>
        <dbReference type="PROSITE" id="PS50110"/>
    </source>
</evidence>
<evidence type="ECO:0000313" key="9">
    <source>
        <dbReference type="Proteomes" id="UP001204621"/>
    </source>
</evidence>
<dbReference type="InterPro" id="IPR003661">
    <property type="entry name" value="HisK_dim/P_dom"/>
</dbReference>
<dbReference type="EC" id="2.7.13.3" evidence="2"/>
<dbReference type="EMBL" id="JANUGU010000001">
    <property type="protein sequence ID" value="MCS0657061.1"/>
    <property type="molecule type" value="Genomic_DNA"/>
</dbReference>
<dbReference type="RefSeq" id="WP_258810222.1">
    <property type="nucleotide sequence ID" value="NZ_JANUGU010000001.1"/>
</dbReference>
<dbReference type="SUPFAM" id="SSF47384">
    <property type="entry name" value="Homodimeric domain of signal transducing histidine kinase"/>
    <property type="match status" value="1"/>
</dbReference>
<proteinExistence type="predicted"/>
<name>A0ABT2CSV4_9BURK</name>
<dbReference type="SUPFAM" id="SSF52172">
    <property type="entry name" value="CheY-like"/>
    <property type="match status" value="1"/>
</dbReference>
<dbReference type="Pfam" id="PF00072">
    <property type="entry name" value="Response_reg"/>
    <property type="match status" value="1"/>
</dbReference>
<feature type="domain" description="Histidine kinase" evidence="6">
    <location>
        <begin position="91"/>
        <end position="309"/>
    </location>
</feature>
<dbReference type="SUPFAM" id="SSF55874">
    <property type="entry name" value="ATPase domain of HSP90 chaperone/DNA topoisomerase II/histidine kinase"/>
    <property type="match status" value="1"/>
</dbReference>
<dbReference type="SMART" id="SM00388">
    <property type="entry name" value="HisKA"/>
    <property type="match status" value="1"/>
</dbReference>
<keyword evidence="5" id="KW-0175">Coiled coil</keyword>
<comment type="catalytic activity">
    <reaction evidence="1">
        <text>ATP + protein L-histidine = ADP + protein N-phospho-L-histidine.</text>
        <dbReference type="EC" id="2.7.13.3"/>
    </reaction>
</comment>
<dbReference type="Pfam" id="PF00512">
    <property type="entry name" value="HisKA"/>
    <property type="match status" value="1"/>
</dbReference>
<dbReference type="InterPro" id="IPR011006">
    <property type="entry name" value="CheY-like_superfamily"/>
</dbReference>
<evidence type="ECO:0000256" key="3">
    <source>
        <dbReference type="ARBA" id="ARBA00022553"/>
    </source>
</evidence>
<protein>
    <recommendedName>
        <fullName evidence="2">histidine kinase</fullName>
        <ecNumber evidence="2">2.7.13.3</ecNumber>
    </recommendedName>
</protein>